<evidence type="ECO:0000313" key="10">
    <source>
        <dbReference type="Proteomes" id="UP000094285"/>
    </source>
</evidence>
<evidence type="ECO:0000259" key="8">
    <source>
        <dbReference type="PROSITE" id="PS50212"/>
    </source>
</evidence>
<reference evidence="10" key="1">
    <citation type="submission" date="2016-05" db="EMBL/GenBank/DDBJ databases">
        <title>Comparative genomics of biotechnologically important yeasts.</title>
        <authorList>
            <consortium name="DOE Joint Genome Institute"/>
            <person name="Riley R."/>
            <person name="Haridas S."/>
            <person name="Wolfe K.H."/>
            <person name="Lopes M.R."/>
            <person name="Hittinger C.T."/>
            <person name="Goker M."/>
            <person name="Salamov A."/>
            <person name="Wisecaver J."/>
            <person name="Long T.M."/>
            <person name="Aerts A.L."/>
            <person name="Barry K."/>
            <person name="Choi C."/>
            <person name="Clum A."/>
            <person name="Coughlan A.Y."/>
            <person name="Deshpande S."/>
            <person name="Douglass A.P."/>
            <person name="Hanson S.J."/>
            <person name="Klenk H.-P."/>
            <person name="Labutti K."/>
            <person name="Lapidus A."/>
            <person name="Lindquist E."/>
            <person name="Lipzen A."/>
            <person name="Meier-Kolthoff J.P."/>
            <person name="Ohm R.A."/>
            <person name="Otillar R.P."/>
            <person name="Pangilinan J."/>
            <person name="Peng Y."/>
            <person name="Rokas A."/>
            <person name="Rosa C.A."/>
            <person name="Scheuner C."/>
            <person name="Sibirny A.A."/>
            <person name="Slot J.C."/>
            <person name="Stielow J.B."/>
            <person name="Sun H."/>
            <person name="Kurtzman C.P."/>
            <person name="Blackwell M."/>
            <person name="Grigoriev I.V."/>
            <person name="Jeffries T.W."/>
        </authorList>
    </citation>
    <scope>NUCLEOTIDE SEQUENCE [LARGE SCALE GENOMIC DNA]</scope>
    <source>
        <strain evidence="10">NRRL Y-17324</strain>
    </source>
</reference>
<evidence type="ECO:0000259" key="6">
    <source>
        <dbReference type="PROSITE" id="PS50002"/>
    </source>
</evidence>
<dbReference type="Gene3D" id="2.30.30.40">
    <property type="entry name" value="SH3 Domains"/>
    <property type="match status" value="1"/>
</dbReference>
<feature type="compositionally biased region" description="Basic and acidic residues" evidence="5">
    <location>
        <begin position="193"/>
        <end position="202"/>
    </location>
</feature>
<dbReference type="SMART" id="SM00326">
    <property type="entry name" value="SH3"/>
    <property type="match status" value="1"/>
</dbReference>
<feature type="domain" description="Ras-GEF" evidence="7">
    <location>
        <begin position="1165"/>
        <end position="1409"/>
    </location>
</feature>
<evidence type="ECO:0000256" key="4">
    <source>
        <dbReference type="PROSITE-ProRule" id="PRU00192"/>
    </source>
</evidence>
<feature type="domain" description="N-terminal Ras-GEF" evidence="8">
    <location>
        <begin position="872"/>
        <end position="1003"/>
    </location>
</feature>
<dbReference type="PROSITE" id="PS50212">
    <property type="entry name" value="RASGEF_NTER"/>
    <property type="match status" value="1"/>
</dbReference>
<dbReference type="SUPFAM" id="SSF50044">
    <property type="entry name" value="SH3-domain"/>
    <property type="match status" value="1"/>
</dbReference>
<feature type="compositionally biased region" description="Basic and acidic residues" evidence="5">
    <location>
        <begin position="38"/>
        <end position="50"/>
    </location>
</feature>
<feature type="domain" description="SH3" evidence="6">
    <location>
        <begin position="350"/>
        <end position="418"/>
    </location>
</feature>
<accession>A0A1E4SKS6</accession>
<dbReference type="SMART" id="SM00147">
    <property type="entry name" value="RasGEF"/>
    <property type="match status" value="1"/>
</dbReference>
<dbReference type="SMART" id="SM00229">
    <property type="entry name" value="RasGEFN"/>
    <property type="match status" value="1"/>
</dbReference>
<dbReference type="SUPFAM" id="SSF48366">
    <property type="entry name" value="Ras GEF"/>
    <property type="match status" value="1"/>
</dbReference>
<dbReference type="STRING" id="984487.A0A1E4SKS6"/>
<evidence type="ECO:0000313" key="9">
    <source>
        <dbReference type="EMBL" id="ODV80109.1"/>
    </source>
</evidence>
<dbReference type="CDD" id="cd06224">
    <property type="entry name" value="REM"/>
    <property type="match status" value="1"/>
</dbReference>
<dbReference type="OrthoDB" id="546434at2759"/>
<dbReference type="PROSITE" id="PS50009">
    <property type="entry name" value="RASGEF_CAT"/>
    <property type="match status" value="1"/>
</dbReference>
<feature type="compositionally biased region" description="Polar residues" evidence="5">
    <location>
        <begin position="203"/>
        <end position="227"/>
    </location>
</feature>
<organism evidence="9 10">
    <name type="scientific">Suhomyces tanzawaensis NRRL Y-17324</name>
    <dbReference type="NCBI Taxonomy" id="984487"/>
    <lineage>
        <taxon>Eukaryota</taxon>
        <taxon>Fungi</taxon>
        <taxon>Dikarya</taxon>
        <taxon>Ascomycota</taxon>
        <taxon>Saccharomycotina</taxon>
        <taxon>Pichiomycetes</taxon>
        <taxon>Debaryomycetaceae</taxon>
        <taxon>Suhomyces</taxon>
    </lineage>
</organism>
<dbReference type="GO" id="GO:0005085">
    <property type="term" value="F:guanyl-nucleotide exchange factor activity"/>
    <property type="evidence" value="ECO:0007669"/>
    <property type="project" value="UniProtKB-KW"/>
</dbReference>
<proteinExistence type="predicted"/>
<dbReference type="GeneID" id="30983951"/>
<feature type="compositionally biased region" description="Polar residues" evidence="5">
    <location>
        <begin position="321"/>
        <end position="339"/>
    </location>
</feature>
<feature type="compositionally biased region" description="Basic and acidic residues" evidence="5">
    <location>
        <begin position="149"/>
        <end position="165"/>
    </location>
</feature>
<feature type="region of interest" description="Disordered" evidence="5">
    <location>
        <begin position="1"/>
        <end position="84"/>
    </location>
</feature>
<dbReference type="InterPro" id="IPR036028">
    <property type="entry name" value="SH3-like_dom_sf"/>
</dbReference>
<evidence type="ECO:0000256" key="5">
    <source>
        <dbReference type="SAM" id="MobiDB-lite"/>
    </source>
</evidence>
<protein>
    <submittedName>
        <fullName evidence="9">Ras GEF</fullName>
    </submittedName>
</protein>
<sequence>MREPTYEEEYTYLQGQHDYGNEETPKLLNPSHFNNDPLDDKTPLIEDHVFDNSVGHNLPVPTEHLGANVGGDTQKAKTSPKLPQQELSKKFQRLSMTLQQARTSGDSYQFMSSFQQNVEKANNDPTALAKRASAGKNQRTSLYYKKIHERHEGDDKLITDNESSRKPRKPSVPDQTSISTTSDISSVASQESALRREDEETKSNASSTSFEFQDTANSTLNTFTPEKSAYNIQGSRVSPWKARRAQADGDEIPVRRDLMIKGGEDERKDPFIVTPNTRANMKDKYPNGLNISVTDSLLDPKNRGESEPEPEPSFYETSESTAISSQTNKNARESTISTQDLDDETNNDELSSLFVRALHPFDSTTLQSESDASICLSFEKDDLAFVHTIDESGWGEVTLIDSLQRGWIPMNYFAIAVTSKDDFEEDYDEEDEELDTGKIPNSHYLKPLFHACSKFLMNPLSHRNRHGKYTFSIKVINSIRDGVRLLLQQTDCLSRSNEIVTKRPIVRKTRKSLLADWYNLMVKANEFKGTSNFNKIEVLTLMIYQVTRKATSFLQVWSIESKQIIKRENEKKLQNDMNNYPLLSTPPLAKQRITEINGLLFSYLGLIIGRLDLIEHNPIGCDILESMTHQIILLLRELLFISKIGSDFSSEKPSDLDGSLDTLLSLVSDLVSSVKNLVVKTLNETEEDKRIIQTPVVASSEMLETNGIHSSRPKEYYYTPEGGELIQTASKMIRSINITIAAIRKLLEITGDFKLNSERSYPDYAKMKIEPDEFIKKCSIGIAKAQAVKNRDLTGLKAHGYKSNRYSMIRSGKTGELGLTTGGISLLHDVLLNDVEGTSPFSISEPEFKQFAAHGDGGGEETNIQTQLLVDDKGNLLGASFKGLVYTLTNESSPPEYFFVSTFFICFRSFASNSDLIEELIDRFDAGNRSLKNLNKSDLSEEIRLKNRRRLISKMFQLWIESYWDHDTDYPVLTTLINFFNEGVALYLPFDAIKLIDIASRLSMKPLIEGEEQEAETSTKQAVSKKQLITRSITITRSNRKDSSSASDPTLNSRYSMVDGYELSKINTNTSTSSSLKSMTLPMPLGVGNQTSSSSSLLTKAQISTIEKVNLTYRAILGESWCPQKLITPKYYIPLELSNILPKWYNICEQSWVLSNYRPNLLDFNGLEIAKQLTLIESHIFCAFKAEELLNENFTAKRAYLKLAPNIRQSLLFTNCLSGYVLESILQPKINQKLRVNMIKTWLKIAISCLYLRNFNSLAAIITALQSHLITRLTKLWAELSDKYKELYDYLSGIIHPEKNYSIYRSKLRNFLISNDYNIPIVPYVSLFLQDLTFITEGNPRYRKANTFLNQKIINIDKYLKITRIIADIESLQIPYARGGTAKEKRSSLIFSAPKQSEVEDYNIIALPALQELIILELWKVAQLNKTEDDRTWKLSCLIQPR</sequence>
<evidence type="ECO:0000256" key="1">
    <source>
        <dbReference type="ARBA" id="ARBA00022443"/>
    </source>
</evidence>
<name>A0A1E4SKS6_9ASCO</name>
<dbReference type="RefSeq" id="XP_020065231.1">
    <property type="nucleotide sequence ID" value="XM_020209815.1"/>
</dbReference>
<dbReference type="EMBL" id="KV453911">
    <property type="protein sequence ID" value="ODV80109.1"/>
    <property type="molecule type" value="Genomic_DNA"/>
</dbReference>
<dbReference type="CDD" id="cd00155">
    <property type="entry name" value="RasGEF"/>
    <property type="match status" value="1"/>
</dbReference>
<evidence type="ECO:0000256" key="3">
    <source>
        <dbReference type="PROSITE-ProRule" id="PRU00168"/>
    </source>
</evidence>
<dbReference type="InterPro" id="IPR000651">
    <property type="entry name" value="Ras-like_Gua-exchang_fac_N"/>
</dbReference>
<dbReference type="InterPro" id="IPR001895">
    <property type="entry name" value="RASGEF_cat_dom"/>
</dbReference>
<gene>
    <name evidence="9" type="ORF">CANTADRAFT_50362</name>
</gene>
<keyword evidence="2 3" id="KW-0344">Guanine-nucleotide releasing factor</keyword>
<dbReference type="Gene3D" id="1.20.870.10">
    <property type="entry name" value="Son of sevenless (SoS) protein Chain: S domain 1"/>
    <property type="match status" value="1"/>
</dbReference>
<dbReference type="InterPro" id="IPR001452">
    <property type="entry name" value="SH3_domain"/>
</dbReference>
<dbReference type="Proteomes" id="UP000094285">
    <property type="component" value="Unassembled WGS sequence"/>
</dbReference>
<feature type="compositionally biased region" description="Low complexity" evidence="5">
    <location>
        <begin position="176"/>
        <end position="186"/>
    </location>
</feature>
<feature type="region of interest" description="Disordered" evidence="5">
    <location>
        <begin position="148"/>
        <end position="227"/>
    </location>
</feature>
<dbReference type="GO" id="GO:0005886">
    <property type="term" value="C:plasma membrane"/>
    <property type="evidence" value="ECO:0007669"/>
    <property type="project" value="TreeGrafter"/>
</dbReference>
<dbReference type="InterPro" id="IPR008937">
    <property type="entry name" value="Ras-like_GEF"/>
</dbReference>
<dbReference type="InterPro" id="IPR023578">
    <property type="entry name" value="Ras_GEF_dom_sf"/>
</dbReference>
<dbReference type="PROSITE" id="PS50002">
    <property type="entry name" value="SH3"/>
    <property type="match status" value="1"/>
</dbReference>
<dbReference type="Pfam" id="PF00618">
    <property type="entry name" value="RasGEF_N"/>
    <property type="match status" value="1"/>
</dbReference>
<dbReference type="PANTHER" id="PTHR23113">
    <property type="entry name" value="GUANINE NUCLEOTIDE EXCHANGE FACTOR"/>
    <property type="match status" value="1"/>
</dbReference>
<keyword evidence="10" id="KW-1185">Reference proteome</keyword>
<dbReference type="GO" id="GO:0007265">
    <property type="term" value="P:Ras protein signal transduction"/>
    <property type="evidence" value="ECO:0007669"/>
    <property type="project" value="TreeGrafter"/>
</dbReference>
<keyword evidence="1 4" id="KW-0728">SH3 domain</keyword>
<feature type="region of interest" description="Disordered" evidence="5">
    <location>
        <begin position="277"/>
        <end position="345"/>
    </location>
</feature>
<dbReference type="InterPro" id="IPR036964">
    <property type="entry name" value="RASGEF_cat_dom_sf"/>
</dbReference>
<dbReference type="PANTHER" id="PTHR23113:SF354">
    <property type="entry name" value="BUD SITE SELECTION PROTEIN 5"/>
    <property type="match status" value="1"/>
</dbReference>
<evidence type="ECO:0000256" key="2">
    <source>
        <dbReference type="ARBA" id="ARBA00022658"/>
    </source>
</evidence>
<evidence type="ECO:0000259" key="7">
    <source>
        <dbReference type="PROSITE" id="PS50009"/>
    </source>
</evidence>
<dbReference type="Pfam" id="PF00617">
    <property type="entry name" value="RasGEF"/>
    <property type="match status" value="1"/>
</dbReference>
<dbReference type="Gene3D" id="1.10.840.10">
    <property type="entry name" value="Ras guanine-nucleotide exchange factors catalytic domain"/>
    <property type="match status" value="1"/>
</dbReference>
<feature type="compositionally biased region" description="Acidic residues" evidence="5">
    <location>
        <begin position="1"/>
        <end position="10"/>
    </location>
</feature>